<dbReference type="OrthoDB" id="4054122at2"/>
<dbReference type="Pfam" id="PF19054">
    <property type="entry name" value="DUF5753"/>
    <property type="match status" value="1"/>
</dbReference>
<dbReference type="InterPro" id="IPR001387">
    <property type="entry name" value="Cro/C1-type_HTH"/>
</dbReference>
<reference evidence="2 3" key="1">
    <citation type="submission" date="2016-11" db="EMBL/GenBank/DDBJ databases">
        <authorList>
            <person name="Jaros S."/>
            <person name="Januszkiewicz K."/>
            <person name="Wedrychowicz H."/>
        </authorList>
    </citation>
    <scope>NUCLEOTIDE SEQUENCE [LARGE SCALE GENOMIC DNA]</scope>
    <source>
        <strain evidence="2 3">OK807</strain>
    </source>
</reference>
<dbReference type="STRING" id="1893.SAMN02787144_1016132"/>
<dbReference type="GO" id="GO:0003677">
    <property type="term" value="F:DNA binding"/>
    <property type="evidence" value="ECO:0007669"/>
    <property type="project" value="InterPro"/>
</dbReference>
<accession>A0A1K2E2Q5</accession>
<dbReference type="AlphaFoldDB" id="A0A1K2E2Q5"/>
<dbReference type="Pfam" id="PF13560">
    <property type="entry name" value="HTH_31"/>
    <property type="match status" value="1"/>
</dbReference>
<dbReference type="EMBL" id="FPJO01000016">
    <property type="protein sequence ID" value="SFY29156.1"/>
    <property type="molecule type" value="Genomic_DNA"/>
</dbReference>
<dbReference type="SMART" id="SM00530">
    <property type="entry name" value="HTH_XRE"/>
    <property type="match status" value="1"/>
</dbReference>
<name>A0A1K2E2Q5_STRAR</name>
<gene>
    <name evidence="2" type="ORF">SAMN02787144_1016132</name>
</gene>
<dbReference type="InterPro" id="IPR043917">
    <property type="entry name" value="DUF5753"/>
</dbReference>
<evidence type="ECO:0000313" key="2">
    <source>
        <dbReference type="EMBL" id="SFY29156.1"/>
    </source>
</evidence>
<dbReference type="Gene3D" id="1.10.260.40">
    <property type="entry name" value="lambda repressor-like DNA-binding domains"/>
    <property type="match status" value="1"/>
</dbReference>
<dbReference type="InterPro" id="IPR010982">
    <property type="entry name" value="Lambda_DNA-bd_dom_sf"/>
</dbReference>
<evidence type="ECO:0000259" key="1">
    <source>
        <dbReference type="PROSITE" id="PS50943"/>
    </source>
</evidence>
<proteinExistence type="predicted"/>
<dbReference type="CDD" id="cd00093">
    <property type="entry name" value="HTH_XRE"/>
    <property type="match status" value="1"/>
</dbReference>
<organism evidence="2 3">
    <name type="scientific">Streptomyces atratus</name>
    <dbReference type="NCBI Taxonomy" id="1893"/>
    <lineage>
        <taxon>Bacteria</taxon>
        <taxon>Bacillati</taxon>
        <taxon>Actinomycetota</taxon>
        <taxon>Actinomycetes</taxon>
        <taxon>Kitasatosporales</taxon>
        <taxon>Streptomycetaceae</taxon>
        <taxon>Streptomyces</taxon>
    </lineage>
</organism>
<dbReference type="Proteomes" id="UP000181909">
    <property type="component" value="Unassembled WGS sequence"/>
</dbReference>
<evidence type="ECO:0000313" key="3">
    <source>
        <dbReference type="Proteomes" id="UP000181909"/>
    </source>
</evidence>
<protein>
    <submittedName>
        <fullName evidence="2">Transcriptional regulator, contains XRE-family HTH domain</fullName>
    </submittedName>
</protein>
<sequence length="334" mass="36919">MQGGVGERFLCLIEELACEAELRELDPVGEPGQRAGAVRGEVTGLPVRPGPGQQPDHRLGLALRTLRRRAGLNLPDAVGRLGLSGPSALSKIENGKQRVPSAALDKYFDAYGVEDAQRMAEIRKLASLASSPRRTNLFNQYRDAVRDPFADYLELEELATHADWYAVQLIPGLLQTPEYAHAVVDGSGKWRTAREVRTFVELRMKRQQVLRRENSLSLWCVLDEAALRRKIGGAQIMTGQLHHLLSITEELPGVEIQVLPFSAGVHAGIDGAFTVFRFDAGDPLAVVEPLTTALYLEEDVHVGRYEVAFNHLRARALDIAASRDFISELIKEEV</sequence>
<dbReference type="PROSITE" id="PS50943">
    <property type="entry name" value="HTH_CROC1"/>
    <property type="match status" value="1"/>
</dbReference>
<dbReference type="SUPFAM" id="SSF47413">
    <property type="entry name" value="lambda repressor-like DNA-binding domains"/>
    <property type="match status" value="1"/>
</dbReference>
<feature type="domain" description="HTH cro/C1-type" evidence="1">
    <location>
        <begin position="63"/>
        <end position="118"/>
    </location>
</feature>